<protein>
    <recommendedName>
        <fullName evidence="3">PDZ domain-containing protein</fullName>
    </recommendedName>
</protein>
<dbReference type="Gene3D" id="2.30.42.10">
    <property type="match status" value="1"/>
</dbReference>
<dbReference type="GO" id="GO:0044325">
    <property type="term" value="F:transmembrane transporter binding"/>
    <property type="evidence" value="ECO:0007669"/>
    <property type="project" value="TreeGrafter"/>
</dbReference>
<dbReference type="Proteomes" id="UP001233999">
    <property type="component" value="Unassembled WGS sequence"/>
</dbReference>
<dbReference type="PROSITE" id="PS50106">
    <property type="entry name" value="PDZ"/>
    <property type="match status" value="1"/>
</dbReference>
<feature type="non-terminal residue" evidence="4">
    <location>
        <position position="685"/>
    </location>
</feature>
<feature type="compositionally biased region" description="Basic and acidic residues" evidence="2">
    <location>
        <begin position="451"/>
        <end position="463"/>
    </location>
</feature>
<keyword evidence="1" id="KW-0175">Coiled coil</keyword>
<feature type="compositionally biased region" description="Low complexity" evidence="2">
    <location>
        <begin position="192"/>
        <end position="209"/>
    </location>
</feature>
<keyword evidence="5" id="KW-1185">Reference proteome</keyword>
<comment type="caution">
    <text evidence="4">The sequence shown here is derived from an EMBL/GenBank/DDBJ whole genome shotgun (WGS) entry which is preliminary data.</text>
</comment>
<feature type="region of interest" description="Disordered" evidence="2">
    <location>
        <begin position="509"/>
        <end position="529"/>
    </location>
</feature>
<feature type="coiled-coil region" evidence="1">
    <location>
        <begin position="106"/>
        <end position="133"/>
    </location>
</feature>
<feature type="region of interest" description="Disordered" evidence="2">
    <location>
        <begin position="191"/>
        <end position="223"/>
    </location>
</feature>
<evidence type="ECO:0000256" key="1">
    <source>
        <dbReference type="SAM" id="Coils"/>
    </source>
</evidence>
<feature type="region of interest" description="Disordered" evidence="2">
    <location>
        <begin position="580"/>
        <end position="685"/>
    </location>
</feature>
<evidence type="ECO:0000313" key="4">
    <source>
        <dbReference type="EMBL" id="KAJ9584623.1"/>
    </source>
</evidence>
<dbReference type="InterPro" id="IPR038879">
    <property type="entry name" value="GOPC"/>
</dbReference>
<dbReference type="GO" id="GO:0030140">
    <property type="term" value="C:trans-Golgi network transport vesicle"/>
    <property type="evidence" value="ECO:0007669"/>
    <property type="project" value="TreeGrafter"/>
</dbReference>
<reference evidence="4" key="1">
    <citation type="journal article" date="2023" name="IScience">
        <title>Live-bearing cockroach genome reveals convergent evolutionary mechanisms linked to viviparity in insects and beyond.</title>
        <authorList>
            <person name="Fouks B."/>
            <person name="Harrison M.C."/>
            <person name="Mikhailova A.A."/>
            <person name="Marchal E."/>
            <person name="English S."/>
            <person name="Carruthers M."/>
            <person name="Jennings E.C."/>
            <person name="Chiamaka E.L."/>
            <person name="Frigard R.A."/>
            <person name="Pippel M."/>
            <person name="Attardo G.M."/>
            <person name="Benoit J.B."/>
            <person name="Bornberg-Bauer E."/>
            <person name="Tobe S.S."/>
        </authorList>
    </citation>
    <scope>NUCLEOTIDE SEQUENCE</scope>
    <source>
        <strain evidence="4">Stay&amp;Tobe</strain>
    </source>
</reference>
<dbReference type="GO" id="GO:2000009">
    <property type="term" value="P:negative regulation of protein localization to cell surface"/>
    <property type="evidence" value="ECO:0007669"/>
    <property type="project" value="TreeGrafter"/>
</dbReference>
<feature type="region of interest" description="Disordered" evidence="2">
    <location>
        <begin position="345"/>
        <end position="484"/>
    </location>
</feature>
<dbReference type="GO" id="GO:0005794">
    <property type="term" value="C:Golgi apparatus"/>
    <property type="evidence" value="ECO:0007669"/>
    <property type="project" value="InterPro"/>
</dbReference>
<reference evidence="4" key="2">
    <citation type="submission" date="2023-05" db="EMBL/GenBank/DDBJ databases">
        <authorList>
            <person name="Fouks B."/>
        </authorList>
    </citation>
    <scope>NUCLEOTIDE SEQUENCE</scope>
    <source>
        <strain evidence="4">Stay&amp;Tobe</strain>
        <tissue evidence="4">Testes</tissue>
    </source>
</reference>
<dbReference type="EMBL" id="JASPKZ010007384">
    <property type="protein sequence ID" value="KAJ9584623.1"/>
    <property type="molecule type" value="Genomic_DNA"/>
</dbReference>
<evidence type="ECO:0000259" key="3">
    <source>
        <dbReference type="PROSITE" id="PS50106"/>
    </source>
</evidence>
<dbReference type="PANTHER" id="PTHR16528">
    <property type="entry name" value="GOLGI-ASSOCIATED PDZ AND COILED-COIL MOTIF-CONTAINING"/>
    <property type="match status" value="1"/>
</dbReference>
<feature type="compositionally biased region" description="Polar residues" evidence="2">
    <location>
        <begin position="665"/>
        <end position="674"/>
    </location>
</feature>
<dbReference type="Pfam" id="PF00595">
    <property type="entry name" value="PDZ"/>
    <property type="match status" value="1"/>
</dbReference>
<dbReference type="AlphaFoldDB" id="A0AAD8EBW3"/>
<proteinExistence type="predicted"/>
<evidence type="ECO:0000313" key="5">
    <source>
        <dbReference type="Proteomes" id="UP001233999"/>
    </source>
</evidence>
<dbReference type="SMART" id="SM00228">
    <property type="entry name" value="PDZ"/>
    <property type="match status" value="1"/>
</dbReference>
<feature type="compositionally biased region" description="Polar residues" evidence="2">
    <location>
        <begin position="347"/>
        <end position="445"/>
    </location>
</feature>
<accession>A0AAD8EBW3</accession>
<sequence>HFRNLKTMLEMYNAEIRRENPAPLSAELVFLRTELVEAKAQRSVLDQELHTLLLQLHACQLQHLPSVHTEPDAERIRRRLEEELQRSPTRQHRGKEDDMQVGIMEIASLRSELAQLQSENTALRNTLLALHSEVYGAKLAAKYLDKELAGRIQQLQLLGREMRGEIRDKLWRQLESEILLHRHKTVIRACRSRGNGSSSENSGPASEPPVNDNRSQQGIGEPRLVTVQRETGEGLGISITGGREHGVPILISELEPDGPAARCGTLYVGDAILSVNGHDLKQACHQEAVEVLSSQLGDINLEVQYVAAEDSDEENSLGDDMYGFRYRFFDDEVLDGSNTINLHPLQNGYSGTQHSSNNRALLSTPTAPRTPESPNMQSRNASDCSIPGSPTSTVATNKPTPAATTVSCSTNSLNYQSDVNNTSPYSPMQVSTDGSHMGRSSNSDESLGKSPLKEQNDYYEADHTSPSIPSTPNNNSKDLYNGNDIEKNFSTHSIGISTLQQIFAKSNSNSSTSAASSRQNSEVMDSADCKQEFSEIKDEKLSDKSPIKEATVVDSETLNHNVPKSPVKTNKKVNDNVVEVSSDKSLQPSPVTHKVGRKAVSKSSNYMLKLSDKGRRSGKAHRMVPEGGSTSSSFDEEQMVSNRKLNSSKRNSRNISEVSVLAVGNSPTHINSVDSFGDPEFGTPV</sequence>
<feature type="domain" description="PDZ" evidence="3">
    <location>
        <begin position="224"/>
        <end position="307"/>
    </location>
</feature>
<evidence type="ECO:0000256" key="2">
    <source>
        <dbReference type="SAM" id="MobiDB-lite"/>
    </source>
</evidence>
<dbReference type="GO" id="GO:0016020">
    <property type="term" value="C:membrane"/>
    <property type="evidence" value="ECO:0007669"/>
    <property type="project" value="TreeGrafter"/>
</dbReference>
<feature type="compositionally biased region" description="Low complexity" evidence="2">
    <location>
        <begin position="509"/>
        <end position="521"/>
    </location>
</feature>
<gene>
    <name evidence="4" type="ORF">L9F63_021041</name>
</gene>
<feature type="compositionally biased region" description="Low complexity" evidence="2">
    <location>
        <begin position="464"/>
        <end position="476"/>
    </location>
</feature>
<dbReference type="PANTHER" id="PTHR16528:SF2">
    <property type="entry name" value="GOLGI-ASSOCIATED PDZ AND COILED-COIL MOTIF-CONTAINING PROTEIN"/>
    <property type="match status" value="1"/>
</dbReference>
<dbReference type="InterPro" id="IPR001478">
    <property type="entry name" value="PDZ"/>
</dbReference>
<dbReference type="SUPFAM" id="SSF50156">
    <property type="entry name" value="PDZ domain-like"/>
    <property type="match status" value="1"/>
</dbReference>
<dbReference type="InterPro" id="IPR036034">
    <property type="entry name" value="PDZ_sf"/>
</dbReference>
<organism evidence="4 5">
    <name type="scientific">Diploptera punctata</name>
    <name type="common">Pacific beetle cockroach</name>
    <dbReference type="NCBI Taxonomy" id="6984"/>
    <lineage>
        <taxon>Eukaryota</taxon>
        <taxon>Metazoa</taxon>
        <taxon>Ecdysozoa</taxon>
        <taxon>Arthropoda</taxon>
        <taxon>Hexapoda</taxon>
        <taxon>Insecta</taxon>
        <taxon>Pterygota</taxon>
        <taxon>Neoptera</taxon>
        <taxon>Polyneoptera</taxon>
        <taxon>Dictyoptera</taxon>
        <taxon>Blattodea</taxon>
        <taxon>Blaberoidea</taxon>
        <taxon>Blaberidae</taxon>
        <taxon>Diplopterinae</taxon>
        <taxon>Diploptera</taxon>
    </lineage>
</organism>
<name>A0AAD8EBW3_DIPPU</name>